<dbReference type="RefSeq" id="WP_156847230.1">
    <property type="nucleotide sequence ID" value="NZ_CACRSK010000002.1"/>
</dbReference>
<reference evidence="5" key="1">
    <citation type="submission" date="2019-11" db="EMBL/GenBank/DDBJ databases">
        <authorList>
            <person name="Feng L."/>
        </authorList>
    </citation>
    <scope>NUCLEOTIDE SEQUENCE</scope>
    <source>
        <strain evidence="5">CUreolyticusLFYP111</strain>
    </source>
</reference>
<dbReference type="InterPro" id="IPR051212">
    <property type="entry name" value="Type-I_RE_S_subunit"/>
</dbReference>
<name>A0A6N2SC65_9BACT</name>
<accession>A0A6N2SC65</accession>
<gene>
    <name evidence="5" type="ORF">CULFYP111_00844</name>
</gene>
<dbReference type="PANTHER" id="PTHR43140:SF1">
    <property type="entry name" value="TYPE I RESTRICTION ENZYME ECOKI SPECIFICITY SUBUNIT"/>
    <property type="match status" value="1"/>
</dbReference>
<keyword evidence="3" id="KW-0238">DNA-binding</keyword>
<evidence type="ECO:0000256" key="3">
    <source>
        <dbReference type="ARBA" id="ARBA00023125"/>
    </source>
</evidence>
<evidence type="ECO:0000256" key="1">
    <source>
        <dbReference type="ARBA" id="ARBA00010923"/>
    </source>
</evidence>
<dbReference type="GO" id="GO:0009307">
    <property type="term" value="P:DNA restriction-modification system"/>
    <property type="evidence" value="ECO:0007669"/>
    <property type="project" value="UniProtKB-KW"/>
</dbReference>
<dbReference type="Pfam" id="PF01420">
    <property type="entry name" value="Methylase_S"/>
    <property type="match status" value="1"/>
</dbReference>
<dbReference type="EMBL" id="CACRSK010000002">
    <property type="protein sequence ID" value="VYS90922.1"/>
    <property type="molecule type" value="Genomic_DNA"/>
</dbReference>
<keyword evidence="2" id="KW-0680">Restriction system</keyword>
<dbReference type="SUPFAM" id="SSF116734">
    <property type="entry name" value="DNA methylase specificity domain"/>
    <property type="match status" value="1"/>
</dbReference>
<dbReference type="InterPro" id="IPR000055">
    <property type="entry name" value="Restrct_endonuc_typeI_TRD"/>
</dbReference>
<feature type="domain" description="Type I restriction modification DNA specificity" evidence="4">
    <location>
        <begin position="11"/>
        <end position="190"/>
    </location>
</feature>
<evidence type="ECO:0000256" key="2">
    <source>
        <dbReference type="ARBA" id="ARBA00022747"/>
    </source>
</evidence>
<evidence type="ECO:0000259" key="4">
    <source>
        <dbReference type="Pfam" id="PF01420"/>
    </source>
</evidence>
<comment type="similarity">
    <text evidence="1">Belongs to the type-I restriction system S methylase family.</text>
</comment>
<dbReference type="GO" id="GO:0003677">
    <property type="term" value="F:DNA binding"/>
    <property type="evidence" value="ECO:0007669"/>
    <property type="project" value="UniProtKB-KW"/>
</dbReference>
<dbReference type="AlphaFoldDB" id="A0A6N2SC65"/>
<protein>
    <submittedName>
        <fullName evidence="5">Type-1 restriction enzyme specificity protein MPN_089</fullName>
    </submittedName>
</protein>
<organism evidence="5">
    <name type="scientific">Campylobacter ureolyticus</name>
    <dbReference type="NCBI Taxonomy" id="827"/>
    <lineage>
        <taxon>Bacteria</taxon>
        <taxon>Pseudomonadati</taxon>
        <taxon>Campylobacterota</taxon>
        <taxon>Epsilonproteobacteria</taxon>
        <taxon>Campylobacterales</taxon>
        <taxon>Campylobacteraceae</taxon>
        <taxon>Campylobacter</taxon>
    </lineage>
</organism>
<evidence type="ECO:0000313" key="5">
    <source>
        <dbReference type="EMBL" id="VYS90922.1"/>
    </source>
</evidence>
<sequence>MKIDEILNNVKVEWKQLGEIADITGAGVDKKIIKNEQSVVLLNYLDVYNNIYLDRSIPKMVVTASEYKIKTCNVEYGDIFITPSSETVEDIFRSAVAKENMQGVVYSYHIMRIRLKEPNFITACYLNYLFTAEIFRKPMFRLVNGNTRKTITKSNIENLQIPVPPLVIQEKIVKILDKFTNYATELQTELQLRTKQYEYYRNLLLSKEFLENMCVKFDDKPCGGGD</sequence>
<dbReference type="Gene3D" id="3.90.220.20">
    <property type="entry name" value="DNA methylase specificity domains"/>
    <property type="match status" value="1"/>
</dbReference>
<proteinExistence type="inferred from homology"/>
<dbReference type="PANTHER" id="PTHR43140">
    <property type="entry name" value="TYPE-1 RESTRICTION ENZYME ECOKI SPECIFICITY PROTEIN"/>
    <property type="match status" value="1"/>
</dbReference>
<dbReference type="InterPro" id="IPR044946">
    <property type="entry name" value="Restrct_endonuc_typeI_TRD_sf"/>
</dbReference>